<reference evidence="2 3" key="2">
    <citation type="journal article" date="2016" name="Appl. Microbiol. Biotechnol.">
        <title>Mutations improving production and secretion of extracellular lipase by Burkholderia glumae PG1.</title>
        <authorList>
            <person name="Knapp A."/>
            <person name="Voget S."/>
            <person name="Gao R."/>
            <person name="Zaburannyi N."/>
            <person name="Krysciak D."/>
            <person name="Breuer M."/>
            <person name="Hauer B."/>
            <person name="Streit W.R."/>
            <person name="Muller R."/>
            <person name="Daniel R."/>
            <person name="Jaeger K.E."/>
        </authorList>
    </citation>
    <scope>NUCLEOTIDE SEQUENCE [LARGE SCALE GENOMIC DNA]</scope>
    <source>
        <strain evidence="2 3">PG1</strain>
    </source>
</reference>
<dbReference type="GO" id="GO:0003677">
    <property type="term" value="F:DNA binding"/>
    <property type="evidence" value="ECO:0007669"/>
    <property type="project" value="InterPro"/>
</dbReference>
<dbReference type="CDD" id="cd17242">
    <property type="entry name" value="MobM_relaxase"/>
    <property type="match status" value="1"/>
</dbReference>
<evidence type="ECO:0000313" key="3">
    <source>
        <dbReference type="Proteomes" id="UP000031838"/>
    </source>
</evidence>
<protein>
    <submittedName>
        <fullName evidence="2">Putative plasmid recombination enzyme</fullName>
    </submittedName>
</protein>
<dbReference type="HOGENOM" id="CLU_760069_0_0_4"/>
<dbReference type="AlphaFoldDB" id="A0A0B6S4M3"/>
<dbReference type="InterPro" id="IPR001668">
    <property type="entry name" value="Mob_Pre"/>
</dbReference>
<dbReference type="NCBIfam" id="NF041497">
    <property type="entry name" value="MobV"/>
    <property type="match status" value="1"/>
</dbReference>
<dbReference type="GO" id="GO:0006310">
    <property type="term" value="P:DNA recombination"/>
    <property type="evidence" value="ECO:0007669"/>
    <property type="project" value="InterPro"/>
</dbReference>
<keyword evidence="1" id="KW-0175">Coiled coil</keyword>
<dbReference type="EMBL" id="CP002580">
    <property type="protein sequence ID" value="AJK47181.1"/>
    <property type="molecule type" value="Genomic_DNA"/>
</dbReference>
<dbReference type="KEGG" id="bgp:BGL_1c26970"/>
<proteinExistence type="predicted"/>
<evidence type="ECO:0000256" key="1">
    <source>
        <dbReference type="SAM" id="Coils"/>
    </source>
</evidence>
<sequence length="391" mass="45557">MYRRCAHKNKYRAKNMAHKYKSKVKPQYAILRTKKLKSKSKLTAVAEHNLRLRTQENIDADRSHLNQILYNPLGIDRNDATSFQRKLSERYSDLGVKIKTENTLAFEYVATASPKFFEGKSTEQIGKWAYHQVEFMRKEFGDRLQFAILHLDETTPHIHFLVSTEHKSVKKYKNRYGACEKETWSLNSEKINPEYLRTLQDNYAKSNKIFGLSRGVKYSKLKNTTLKNFYRTMKKVLGSTFDKALDQAIQNIEISMGDRFSSQDEIRRKIKFFLKPVFESFARSQKALQEAANLDMGNLQDYLRRELEKLEADKALVAQQKEIYREWLKDSDSILSKMKALEAENMQLKAEIGRFEAMNTSNPTPTINRNQKALKTSKIDVCVAVLFNSLT</sequence>
<dbReference type="Pfam" id="PF01076">
    <property type="entry name" value="Mob_Pre"/>
    <property type="match status" value="1"/>
</dbReference>
<organism evidence="2 3">
    <name type="scientific">Burkholderia plantarii</name>
    <dbReference type="NCBI Taxonomy" id="41899"/>
    <lineage>
        <taxon>Bacteria</taxon>
        <taxon>Pseudomonadati</taxon>
        <taxon>Pseudomonadota</taxon>
        <taxon>Betaproteobacteria</taxon>
        <taxon>Burkholderiales</taxon>
        <taxon>Burkholderiaceae</taxon>
        <taxon>Burkholderia</taxon>
    </lineage>
</organism>
<name>A0A0B6S4M3_BURPL</name>
<gene>
    <name evidence="2" type="ORF">BGL_1c26970</name>
</gene>
<feature type="coiled-coil region" evidence="1">
    <location>
        <begin position="331"/>
        <end position="358"/>
    </location>
</feature>
<dbReference type="Gene3D" id="3.30.930.30">
    <property type="match status" value="1"/>
</dbReference>
<reference evidence="3" key="1">
    <citation type="submission" date="2011-03" db="EMBL/GenBank/DDBJ databases">
        <authorList>
            <person name="Voget S."/>
            <person name="Streit W.R."/>
            <person name="Jaeger K.E."/>
            <person name="Daniel R."/>
        </authorList>
    </citation>
    <scope>NUCLEOTIDE SEQUENCE [LARGE SCALE GENOMIC DNA]</scope>
    <source>
        <strain evidence="3">PG1</strain>
    </source>
</reference>
<keyword evidence="3" id="KW-1185">Reference proteome</keyword>
<accession>A0A0B6S4M3</accession>
<evidence type="ECO:0000313" key="2">
    <source>
        <dbReference type="EMBL" id="AJK47181.1"/>
    </source>
</evidence>
<dbReference type="Proteomes" id="UP000031838">
    <property type="component" value="Chromosome 1"/>
</dbReference>